<feature type="transmembrane region" description="Helical" evidence="6">
    <location>
        <begin position="436"/>
        <end position="456"/>
    </location>
</feature>
<keyword evidence="3 6" id="KW-0812">Transmembrane</keyword>
<feature type="transmembrane region" description="Helical" evidence="6">
    <location>
        <begin position="389"/>
        <end position="415"/>
    </location>
</feature>
<accession>A0A482XX56</accession>
<gene>
    <name evidence="7" type="ORF">ELS17_14705</name>
</gene>
<dbReference type="InterPro" id="IPR050833">
    <property type="entry name" value="Poly_Biosynth_Transport"/>
</dbReference>
<dbReference type="OrthoDB" id="19148at2157"/>
<evidence type="ECO:0000313" key="7">
    <source>
        <dbReference type="EMBL" id="RZH67020.1"/>
    </source>
</evidence>
<evidence type="ECO:0000256" key="6">
    <source>
        <dbReference type="SAM" id="Phobius"/>
    </source>
</evidence>
<dbReference type="GO" id="GO:0005886">
    <property type="term" value="C:plasma membrane"/>
    <property type="evidence" value="ECO:0007669"/>
    <property type="project" value="UniProtKB-SubCell"/>
</dbReference>
<organism evidence="7 8">
    <name type="scientific">Natrinema altunense</name>
    <dbReference type="NCBI Taxonomy" id="222984"/>
    <lineage>
        <taxon>Archaea</taxon>
        <taxon>Methanobacteriati</taxon>
        <taxon>Methanobacteriota</taxon>
        <taxon>Stenosarchaea group</taxon>
        <taxon>Halobacteria</taxon>
        <taxon>Halobacteriales</taxon>
        <taxon>Natrialbaceae</taxon>
        <taxon>Natrinema</taxon>
    </lineage>
</organism>
<dbReference type="EMBL" id="SHMR01000007">
    <property type="protein sequence ID" value="RZH67020.1"/>
    <property type="molecule type" value="Genomic_DNA"/>
</dbReference>
<evidence type="ECO:0000256" key="2">
    <source>
        <dbReference type="ARBA" id="ARBA00022475"/>
    </source>
</evidence>
<protein>
    <submittedName>
        <fullName evidence="7">Flippase</fullName>
    </submittedName>
</protein>
<evidence type="ECO:0000256" key="5">
    <source>
        <dbReference type="ARBA" id="ARBA00023136"/>
    </source>
</evidence>
<dbReference type="RefSeq" id="WP_130171281.1">
    <property type="nucleotide sequence ID" value="NZ_SHMR01000007.1"/>
</dbReference>
<feature type="transmembrane region" description="Helical" evidence="6">
    <location>
        <begin position="93"/>
        <end position="116"/>
    </location>
</feature>
<dbReference type="CDD" id="cd13128">
    <property type="entry name" value="MATE_Wzx_like"/>
    <property type="match status" value="1"/>
</dbReference>
<dbReference type="PANTHER" id="PTHR30250:SF27">
    <property type="entry name" value="POLYSACCHARIDE BIOSYNTHESIS PROTEIN"/>
    <property type="match status" value="1"/>
</dbReference>
<keyword evidence="4 6" id="KW-1133">Transmembrane helix</keyword>
<evidence type="ECO:0000313" key="8">
    <source>
        <dbReference type="Proteomes" id="UP000292704"/>
    </source>
</evidence>
<dbReference type="Pfam" id="PF01943">
    <property type="entry name" value="Polysacc_synt"/>
    <property type="match status" value="1"/>
</dbReference>
<feature type="transmembrane region" description="Helical" evidence="6">
    <location>
        <begin position="307"/>
        <end position="329"/>
    </location>
</feature>
<comment type="subcellular location">
    <subcellularLocation>
        <location evidence="1">Cell membrane</location>
        <topology evidence="1">Multi-pass membrane protein</topology>
    </subcellularLocation>
</comment>
<evidence type="ECO:0000256" key="1">
    <source>
        <dbReference type="ARBA" id="ARBA00004651"/>
    </source>
</evidence>
<feature type="transmembrane region" description="Helical" evidence="6">
    <location>
        <begin position="53"/>
        <end position="72"/>
    </location>
</feature>
<keyword evidence="5 6" id="KW-0472">Membrane</keyword>
<dbReference type="Proteomes" id="UP000292704">
    <property type="component" value="Unassembled WGS sequence"/>
</dbReference>
<sequence>MGDDEDGGRSLDSLASISEGAGLFLIGKGVSNVFRFLTNIILTRYLGTNLYGIYAYLNVVFSLFTVIARLGGSNSVLRYLPEYRENPRQRQAMLTLAYGTSVLASILVAVAIYFFAPLISAYTLDDPLFIDILRTTAIIIPFNTLSKITYAAFKGIERMDYNVAISSIIHPAFRLVFLGGGAVLGSALTGVAAGLIVTAVLTLLVALVVLIKKTDLGTVVRPTQEDAKQYYNFSLPLTFNQLGNFLYNRIDLLMVGFLLSGSEVGIYNVAVVISGVLVLPLTAFNQLFPTVASRLYHNDRNKELEQVYRSITWIIFTVTLFPAIAMILYAQNILYVFGDQFTQGALVLVLFTIAQMMNCLVGPSGYLLMMSDRQYLTLFNQLSSGLLNAILNYVLILEYGFIGAAVATACVLIMVNLLRLGEVWYLERILPYDWSYLKPITAGAIAATTMYLLTFVFEGFTILFVGSLLGGLAFVASLYLLGINERSLKVMKDAIPSGN</sequence>
<feature type="transmembrane region" description="Helical" evidence="6">
    <location>
        <begin position="190"/>
        <end position="211"/>
    </location>
</feature>
<comment type="caution">
    <text evidence="7">The sequence shown here is derived from an EMBL/GenBank/DDBJ whole genome shotgun (WGS) entry which is preliminary data.</text>
</comment>
<dbReference type="PANTHER" id="PTHR30250">
    <property type="entry name" value="PST FAMILY PREDICTED COLANIC ACID TRANSPORTER"/>
    <property type="match status" value="1"/>
</dbReference>
<reference evidence="7 8" key="1">
    <citation type="submission" date="2019-02" db="EMBL/GenBank/DDBJ databases">
        <title>Genome analysis provides insights into bioremediation potentialities and Haloocin production by Natrinema altunense strain 4.1R isolated from Chott Douz in Tunisian desert.</title>
        <authorList>
            <person name="Najjari A."/>
            <person name="Youssef N."/>
            <person name="Ben Dhia O."/>
            <person name="Ferjani R."/>
            <person name="El Hidri D."/>
            <person name="Ouzari H.I."/>
            <person name="Cherif A."/>
        </authorList>
    </citation>
    <scope>NUCLEOTIDE SEQUENCE [LARGE SCALE GENOMIC DNA]</scope>
    <source>
        <strain evidence="7 8">4.1R</strain>
    </source>
</reference>
<evidence type="ECO:0000256" key="3">
    <source>
        <dbReference type="ARBA" id="ARBA00022692"/>
    </source>
</evidence>
<name>A0A482XX56_9EURY</name>
<proteinExistence type="predicted"/>
<feature type="transmembrane region" description="Helical" evidence="6">
    <location>
        <begin position="462"/>
        <end position="482"/>
    </location>
</feature>
<feature type="transmembrane region" description="Helical" evidence="6">
    <location>
        <begin position="341"/>
        <end position="369"/>
    </location>
</feature>
<dbReference type="InterPro" id="IPR002797">
    <property type="entry name" value="Polysacc_synth"/>
</dbReference>
<evidence type="ECO:0000256" key="4">
    <source>
        <dbReference type="ARBA" id="ARBA00022989"/>
    </source>
</evidence>
<dbReference type="AlphaFoldDB" id="A0A482XX56"/>
<feature type="transmembrane region" description="Helical" evidence="6">
    <location>
        <begin position="264"/>
        <end position="287"/>
    </location>
</feature>
<keyword evidence="2" id="KW-1003">Cell membrane</keyword>
<feature type="transmembrane region" description="Helical" evidence="6">
    <location>
        <begin position="162"/>
        <end position="184"/>
    </location>
</feature>